<keyword evidence="2" id="KW-1185">Reference proteome</keyword>
<dbReference type="Proteomes" id="UP000613030">
    <property type="component" value="Unassembled WGS sequence"/>
</dbReference>
<dbReference type="Pfam" id="PF11009">
    <property type="entry name" value="BrxC"/>
    <property type="match status" value="1"/>
</dbReference>
<accession>A0ABS1KQM4</accession>
<evidence type="ECO:0000313" key="1">
    <source>
        <dbReference type="EMBL" id="MBL0741542.1"/>
    </source>
</evidence>
<gene>
    <name evidence="1" type="primary">ytxJ</name>
    <name evidence="1" type="ORF">JI741_09950</name>
</gene>
<protein>
    <submittedName>
        <fullName evidence="1">Bacillithiol system redox-active protein YtxJ</fullName>
    </submittedName>
</protein>
<comment type="caution">
    <text evidence="1">The sequence shown here is derived from an EMBL/GenBank/DDBJ whole genome shotgun (WGS) entry which is preliminary data.</text>
</comment>
<proteinExistence type="predicted"/>
<evidence type="ECO:0000313" key="2">
    <source>
        <dbReference type="Proteomes" id="UP000613030"/>
    </source>
</evidence>
<dbReference type="NCBIfam" id="TIGR04019">
    <property type="entry name" value="B_thiol_YtxJ"/>
    <property type="match status" value="1"/>
</dbReference>
<name>A0ABS1KQM4_9BACT</name>
<organism evidence="1 2">
    <name type="scientific">Chryseolinea lacunae</name>
    <dbReference type="NCBI Taxonomy" id="2801331"/>
    <lineage>
        <taxon>Bacteria</taxon>
        <taxon>Pseudomonadati</taxon>
        <taxon>Bacteroidota</taxon>
        <taxon>Cytophagia</taxon>
        <taxon>Cytophagales</taxon>
        <taxon>Fulvivirgaceae</taxon>
        <taxon>Chryseolinea</taxon>
    </lineage>
</organism>
<dbReference type="InterPro" id="IPR022551">
    <property type="entry name" value="BrxC"/>
</dbReference>
<dbReference type="Gene3D" id="3.40.30.10">
    <property type="entry name" value="Glutaredoxin"/>
    <property type="match status" value="1"/>
</dbReference>
<reference evidence="1 2" key="1">
    <citation type="submission" date="2021-01" db="EMBL/GenBank/DDBJ databases">
        <title>Chryseolinea sp. Jin1 Genome sequencing and assembly.</title>
        <authorList>
            <person name="Kim I."/>
        </authorList>
    </citation>
    <scope>NUCLEOTIDE SEQUENCE [LARGE SCALE GENOMIC DNA]</scope>
    <source>
        <strain evidence="1 2">Jin1</strain>
    </source>
</reference>
<dbReference type="InterPro" id="IPR036249">
    <property type="entry name" value="Thioredoxin-like_sf"/>
</dbReference>
<dbReference type="EMBL" id="JAERRB010000003">
    <property type="protein sequence ID" value="MBL0741542.1"/>
    <property type="molecule type" value="Genomic_DNA"/>
</dbReference>
<sequence>MKWSELNSPQQVEQILEESKNKRVLIFKHSTSCSVSRMALDRLERNWKDDEMDMKPYFLDLISFRAISNRIAEQFQVEHESPQVLIIENGEAVYDRSHMAIDYRAIRDAIKS</sequence>
<dbReference type="SUPFAM" id="SSF52833">
    <property type="entry name" value="Thioredoxin-like"/>
    <property type="match status" value="1"/>
</dbReference>
<dbReference type="RefSeq" id="WP_202008919.1">
    <property type="nucleotide sequence ID" value="NZ_JAERRB010000003.1"/>
</dbReference>